<evidence type="ECO:0000259" key="15">
    <source>
        <dbReference type="Pfam" id="PF08453"/>
    </source>
</evidence>
<protein>
    <recommendedName>
        <fullName evidence="4">microbial collagenase</fullName>
        <ecNumber evidence="4">3.4.24.3</ecNumber>
    </recommendedName>
</protein>
<evidence type="ECO:0000256" key="12">
    <source>
        <dbReference type="ARBA" id="ARBA00023145"/>
    </source>
</evidence>
<evidence type="ECO:0000313" key="16">
    <source>
        <dbReference type="EMBL" id="GLX76969.1"/>
    </source>
</evidence>
<dbReference type="Gene3D" id="1.10.1330.10">
    <property type="entry name" value="Dockerin domain"/>
    <property type="match status" value="1"/>
</dbReference>
<evidence type="ECO:0000256" key="11">
    <source>
        <dbReference type="ARBA" id="ARBA00023049"/>
    </source>
</evidence>
<keyword evidence="12" id="KW-0865">Zymogen</keyword>
<feature type="domain" description="Peptidase M9 collagenase N-terminal" evidence="15">
    <location>
        <begin position="115"/>
        <end position="276"/>
    </location>
</feature>
<keyword evidence="11" id="KW-0482">Metalloprotease</keyword>
<feature type="compositionally biased region" description="Polar residues" evidence="13">
    <location>
        <begin position="37"/>
        <end position="51"/>
    </location>
</feature>
<dbReference type="Pfam" id="PF01752">
    <property type="entry name" value="Peptidase_M9"/>
    <property type="match status" value="1"/>
</dbReference>
<dbReference type="Gene3D" id="3.40.30.160">
    <property type="entry name" value="Collagenase ColT, N-terminal domain"/>
    <property type="match status" value="1"/>
</dbReference>
<dbReference type="Proteomes" id="UP001157186">
    <property type="component" value="Unassembled WGS sequence"/>
</dbReference>
<evidence type="ECO:0000256" key="3">
    <source>
        <dbReference type="ARBA" id="ARBA00004613"/>
    </source>
</evidence>
<dbReference type="InterPro" id="IPR036439">
    <property type="entry name" value="Dockerin_dom_sf"/>
</dbReference>
<dbReference type="InterPro" id="IPR018247">
    <property type="entry name" value="EF_Hand_1_Ca_BS"/>
</dbReference>
<evidence type="ECO:0000256" key="2">
    <source>
        <dbReference type="ARBA" id="ARBA00001947"/>
    </source>
</evidence>
<dbReference type="PANTHER" id="PTHR13062:SF9">
    <property type="entry name" value="MICROBIAL COLLAGENASE"/>
    <property type="match status" value="1"/>
</dbReference>
<dbReference type="EC" id="3.4.24.3" evidence="4"/>
<feature type="signal peptide" evidence="14">
    <location>
        <begin position="1"/>
        <end position="24"/>
    </location>
</feature>
<dbReference type="Pfam" id="PF08453">
    <property type="entry name" value="Peptidase_M9_N"/>
    <property type="match status" value="1"/>
</dbReference>
<dbReference type="Gene3D" id="1.10.390.20">
    <property type="match status" value="1"/>
</dbReference>
<dbReference type="RefSeq" id="WP_284242774.1">
    <property type="nucleotide sequence ID" value="NZ_BSST01000001.1"/>
</dbReference>
<evidence type="ECO:0000256" key="7">
    <source>
        <dbReference type="ARBA" id="ARBA00022723"/>
    </source>
</evidence>
<keyword evidence="5" id="KW-0964">Secreted</keyword>
<evidence type="ECO:0000256" key="6">
    <source>
        <dbReference type="ARBA" id="ARBA00022670"/>
    </source>
</evidence>
<keyword evidence="17" id="KW-1185">Reference proteome</keyword>
<dbReference type="EMBL" id="BSST01000001">
    <property type="protein sequence ID" value="GLX76969.1"/>
    <property type="molecule type" value="Genomic_DNA"/>
</dbReference>
<comment type="cofactor">
    <cofactor evidence="2">
        <name>Zn(2+)</name>
        <dbReference type="ChEBI" id="CHEBI:29105"/>
    </cofactor>
</comment>
<evidence type="ECO:0000256" key="5">
    <source>
        <dbReference type="ARBA" id="ARBA00022525"/>
    </source>
</evidence>
<evidence type="ECO:0000256" key="8">
    <source>
        <dbReference type="ARBA" id="ARBA00022729"/>
    </source>
</evidence>
<evidence type="ECO:0000256" key="4">
    <source>
        <dbReference type="ARBA" id="ARBA00012653"/>
    </source>
</evidence>
<comment type="subcellular location">
    <subcellularLocation>
        <location evidence="3">Secreted</location>
    </subcellularLocation>
</comment>
<sequence>MNIKNYRLCSSLLLSAAISSAASGAQLTTHPGKNGALPSNSNHAQHLTNPTDKGFNPPRQISPKQFQLLQQNQQSADDHYQRHLLKPKKSVNSKVKTISKSATATQSAAVNSCTSPAELQGLSGDELVNAVKSGVLNSCLYGLFNNSLVGTEVFSDASITTIANAINAQLVSYDGTSATGAAELEKLVIYLRAMHWAESSNNRVFPADYSAAVTQALTTYFNGDYFVQFNGDVSRDFMIRYEMLILLNSSGNDRMPFLERITEAILGYANSISRTDDWGVFYEENGMTQLLVHLFNASNYQTDELEQAVINNPNIINNLKQFVEVQGKWLVGHTREYQWSDAVKELARFLRFGGSVADAVRPSIQAILQEYTFTGVGSTGWLNAQSMVKEYDADNCSIYGDACSFNLEDYVLSGNHTCSATIKLRYQEPISEENLGQICTDLTAEEQKFHNLFNTNASTPVADDFNSDLEVVIFSSYSDYDSYAGGFFGIGTDNGGMYLEGDPWVEGNQARFIAHQATWLPEFAVWNLEHEYVHYLDGRFNKWGNFNEQPANTVWWGEGLAEYLSQPDNNPKALGVAPQGTYSLSELFQTTYENSNTERTYYWGYLATRFMIEQQNAEIENSLLPSMRARKKVMSTGECQFDWGWKLKTEAIENGWGWAYDDSEWSTGIWVWTCGQPQSEGDELPVFTPYQDILATWGTSFDQDFEQWLVCLVEGEGICEQQATNPADFDGNGAIDIRDINLFKQLLRNNDNLSLDYDFNHDGTVDRRDTRAMMALCDLTRCAIAP</sequence>
<keyword evidence="9" id="KW-0378">Hydrolase</keyword>
<feature type="region of interest" description="Disordered" evidence="13">
    <location>
        <begin position="29"/>
        <end position="60"/>
    </location>
</feature>
<comment type="caution">
    <text evidence="16">The sequence shown here is derived from an EMBL/GenBank/DDBJ whole genome shotgun (WGS) entry which is preliminary data.</text>
</comment>
<evidence type="ECO:0000256" key="9">
    <source>
        <dbReference type="ARBA" id="ARBA00022801"/>
    </source>
</evidence>
<name>A0ABQ6GNU8_9GAMM</name>
<evidence type="ECO:0000256" key="13">
    <source>
        <dbReference type="SAM" id="MobiDB-lite"/>
    </source>
</evidence>
<evidence type="ECO:0000256" key="1">
    <source>
        <dbReference type="ARBA" id="ARBA00000424"/>
    </source>
</evidence>
<reference evidence="16 17" key="1">
    <citation type="submission" date="2023-03" db="EMBL/GenBank/DDBJ databases">
        <title>Draft genome sequence of Thalassotalea insulae KCTC 62186T.</title>
        <authorList>
            <person name="Sawabe T."/>
        </authorList>
    </citation>
    <scope>NUCLEOTIDE SEQUENCE [LARGE SCALE GENOMIC DNA]</scope>
    <source>
        <strain evidence="16 17">KCTC 62186</strain>
    </source>
</reference>
<keyword evidence="10" id="KW-0862">Zinc</keyword>
<accession>A0ABQ6GNU8</accession>
<gene>
    <name evidence="16" type="ORF">tinsulaeT_03090</name>
</gene>
<dbReference type="PRINTS" id="PR00931">
    <property type="entry name" value="MICOLLPTASE"/>
</dbReference>
<comment type="catalytic activity">
    <reaction evidence="1">
        <text>Digestion of native collagen in the triple helical region at Xaa-|-Gly bonds. With synthetic peptides, a preference is shown for Gly at P3 and P1', Pro and Ala at P2 and P2', and hydroxyproline, Ala or Arg at P3'.</text>
        <dbReference type="EC" id="3.4.24.3"/>
    </reaction>
</comment>
<feature type="chain" id="PRO_5047204830" description="microbial collagenase" evidence="14">
    <location>
        <begin position="25"/>
        <end position="786"/>
    </location>
</feature>
<evidence type="ECO:0000256" key="10">
    <source>
        <dbReference type="ARBA" id="ARBA00022833"/>
    </source>
</evidence>
<dbReference type="PANTHER" id="PTHR13062">
    <property type="entry name" value="COLLAGENASE"/>
    <property type="match status" value="1"/>
</dbReference>
<organism evidence="16 17">
    <name type="scientific">Thalassotalea insulae</name>
    <dbReference type="NCBI Taxonomy" id="2056778"/>
    <lineage>
        <taxon>Bacteria</taxon>
        <taxon>Pseudomonadati</taxon>
        <taxon>Pseudomonadota</taxon>
        <taxon>Gammaproteobacteria</taxon>
        <taxon>Alteromonadales</taxon>
        <taxon>Colwelliaceae</taxon>
        <taxon>Thalassotalea</taxon>
    </lineage>
</organism>
<evidence type="ECO:0000313" key="17">
    <source>
        <dbReference type="Proteomes" id="UP001157186"/>
    </source>
</evidence>
<keyword evidence="6" id="KW-0645">Protease</keyword>
<dbReference type="InterPro" id="IPR002169">
    <property type="entry name" value="Peptidase_M9A/M9B"/>
</dbReference>
<dbReference type="PROSITE" id="PS00018">
    <property type="entry name" value="EF_HAND_1"/>
    <property type="match status" value="1"/>
</dbReference>
<evidence type="ECO:0000256" key="14">
    <source>
        <dbReference type="SAM" id="SignalP"/>
    </source>
</evidence>
<keyword evidence="7" id="KW-0479">Metal-binding</keyword>
<dbReference type="InterPro" id="IPR013661">
    <property type="entry name" value="Peptidase_M9_N_dom"/>
</dbReference>
<proteinExistence type="predicted"/>
<keyword evidence="8 14" id="KW-0732">Signal</keyword>